<dbReference type="RefSeq" id="WP_143075725.1">
    <property type="nucleotide sequence ID" value="NZ_FOXQ01000001.1"/>
</dbReference>
<keyword evidence="3" id="KW-1185">Reference proteome</keyword>
<keyword evidence="1" id="KW-0472">Membrane</keyword>
<feature type="transmembrane region" description="Helical" evidence="1">
    <location>
        <begin position="7"/>
        <end position="27"/>
    </location>
</feature>
<dbReference type="Proteomes" id="UP000199031">
    <property type="component" value="Unassembled WGS sequence"/>
</dbReference>
<feature type="transmembrane region" description="Helical" evidence="1">
    <location>
        <begin position="82"/>
        <end position="102"/>
    </location>
</feature>
<evidence type="ECO:0000256" key="1">
    <source>
        <dbReference type="SAM" id="Phobius"/>
    </source>
</evidence>
<dbReference type="AlphaFoldDB" id="A0A1I5RRI4"/>
<evidence type="ECO:0000313" key="2">
    <source>
        <dbReference type="EMBL" id="SFP61020.1"/>
    </source>
</evidence>
<feature type="transmembrane region" description="Helical" evidence="1">
    <location>
        <begin position="47"/>
        <end position="70"/>
    </location>
</feature>
<organism evidence="2 3">
    <name type="scientific">Parafilimonas terrae</name>
    <dbReference type="NCBI Taxonomy" id="1465490"/>
    <lineage>
        <taxon>Bacteria</taxon>
        <taxon>Pseudomonadati</taxon>
        <taxon>Bacteroidota</taxon>
        <taxon>Chitinophagia</taxon>
        <taxon>Chitinophagales</taxon>
        <taxon>Chitinophagaceae</taxon>
        <taxon>Parafilimonas</taxon>
    </lineage>
</organism>
<reference evidence="2 3" key="1">
    <citation type="submission" date="2016-10" db="EMBL/GenBank/DDBJ databases">
        <authorList>
            <person name="de Groot N.N."/>
        </authorList>
    </citation>
    <scope>NUCLEOTIDE SEQUENCE [LARGE SCALE GENOMIC DNA]</scope>
    <source>
        <strain evidence="2 3">DSM 28286</strain>
    </source>
</reference>
<name>A0A1I5RRI4_9BACT</name>
<protein>
    <submittedName>
        <fullName evidence="2">Uncharacterized protein</fullName>
    </submittedName>
</protein>
<keyword evidence="1" id="KW-0812">Transmembrane</keyword>
<gene>
    <name evidence="2" type="ORF">SAMN05444277_101377</name>
</gene>
<sequence length="104" mass="11459">MAKKPPYGIVLLILNFSGILLFALISLNLTGSSAQDVSQAASAAKLLMYGFSISLVFSFLSYITAILLKPALSIKINFLNKIFLAEFFGFLTIFLSACYYLVRF</sequence>
<evidence type="ECO:0000313" key="3">
    <source>
        <dbReference type="Proteomes" id="UP000199031"/>
    </source>
</evidence>
<keyword evidence="1" id="KW-1133">Transmembrane helix</keyword>
<accession>A0A1I5RRI4</accession>
<dbReference type="EMBL" id="FOXQ01000001">
    <property type="protein sequence ID" value="SFP61020.1"/>
    <property type="molecule type" value="Genomic_DNA"/>
</dbReference>
<proteinExistence type="predicted"/>